<dbReference type="EC" id="2.4.-.-" evidence="7"/>
<dbReference type="InterPro" id="IPR029044">
    <property type="entry name" value="Nucleotide-diphossugar_trans"/>
</dbReference>
<protein>
    <submittedName>
        <fullName evidence="7">Glycosyltransferase family 92 protein</fullName>
        <ecNumber evidence="7">2.4.-.-</ecNumber>
    </submittedName>
</protein>
<keyword evidence="4" id="KW-0812">Transmembrane</keyword>
<keyword evidence="2 7" id="KW-0328">Glycosyltransferase</keyword>
<comment type="caution">
    <text evidence="7">The sequence shown here is derived from an EMBL/GenBank/DDBJ whole genome shotgun (WGS) entry which is preliminary data.</text>
</comment>
<keyword evidence="6" id="KW-0472">Membrane</keyword>
<keyword evidence="8" id="KW-1185">Reference proteome</keyword>
<dbReference type="EMBL" id="JAXAFJ010000002">
    <property type="protein sequence ID" value="MDX6805622.1"/>
    <property type="molecule type" value="Genomic_DNA"/>
</dbReference>
<comment type="subcellular location">
    <subcellularLocation>
        <location evidence="1">Membrane</location>
        <topology evidence="1">Single-pass membrane protein</topology>
    </subcellularLocation>
</comment>
<keyword evidence="5" id="KW-1133">Transmembrane helix</keyword>
<dbReference type="PANTHER" id="PTHR21461:SF69">
    <property type="entry name" value="GLYCOSYLTRANSFERASE FAMILY 92 PROTEIN"/>
    <property type="match status" value="1"/>
</dbReference>
<dbReference type="GO" id="GO:0016757">
    <property type="term" value="F:glycosyltransferase activity"/>
    <property type="evidence" value="ECO:0007669"/>
    <property type="project" value="UniProtKB-KW"/>
</dbReference>
<proteinExistence type="predicted"/>
<keyword evidence="3 7" id="KW-0808">Transferase</keyword>
<evidence type="ECO:0000313" key="7">
    <source>
        <dbReference type="EMBL" id="MDX6805622.1"/>
    </source>
</evidence>
<dbReference type="Pfam" id="PF01697">
    <property type="entry name" value="Glyco_transf_92"/>
    <property type="match status" value="1"/>
</dbReference>
<evidence type="ECO:0000313" key="8">
    <source>
        <dbReference type="Proteomes" id="UP001274321"/>
    </source>
</evidence>
<dbReference type="PANTHER" id="PTHR21461">
    <property type="entry name" value="GLYCOSYLTRANSFERASE FAMILY 92 PROTEIN"/>
    <property type="match status" value="1"/>
</dbReference>
<dbReference type="InterPro" id="IPR008166">
    <property type="entry name" value="Glyco_transf_92"/>
</dbReference>
<sequence>MRFFSKKEPYTKQLSILPPAASRYRRGVAVAAVVKNEASYIGEWLHYHRAVGINQFIIYDDGSTDGTSEVIRQTAPPESFQIIPWAGRLIDAPTGNILNSQAIAFAHAILNFGSAYRWMAFIDVDEFLLPKSARTVEDALGAAGGFPVVSLPWHMFGPGTHVERPSGPVLRNYTTRAADPLSSKKNVSNFKCIVDPCAVSKVSIHHFESTQHGECTANDAGIKAPTRKARKDKSFYSSANLQLNHYYTKSREELEAKLARGPASPASRPRYEARVRSAVASIESDLVEDRAMIDFLDRTGIELEGGGGGA</sequence>
<evidence type="ECO:0000256" key="4">
    <source>
        <dbReference type="ARBA" id="ARBA00022692"/>
    </source>
</evidence>
<dbReference type="Proteomes" id="UP001274321">
    <property type="component" value="Unassembled WGS sequence"/>
</dbReference>
<evidence type="ECO:0000256" key="1">
    <source>
        <dbReference type="ARBA" id="ARBA00004167"/>
    </source>
</evidence>
<gene>
    <name evidence="7" type="ORF">SCD90_06070</name>
</gene>
<organism evidence="7 8">
    <name type="scientific">Terrihabitans rhizophilus</name>
    <dbReference type="NCBI Taxonomy" id="3092662"/>
    <lineage>
        <taxon>Bacteria</taxon>
        <taxon>Pseudomonadati</taxon>
        <taxon>Pseudomonadota</taxon>
        <taxon>Alphaproteobacteria</taxon>
        <taxon>Hyphomicrobiales</taxon>
        <taxon>Terrihabitans</taxon>
    </lineage>
</organism>
<evidence type="ECO:0000256" key="6">
    <source>
        <dbReference type="ARBA" id="ARBA00023136"/>
    </source>
</evidence>
<evidence type="ECO:0000256" key="3">
    <source>
        <dbReference type="ARBA" id="ARBA00022679"/>
    </source>
</evidence>
<reference evidence="7 8" key="1">
    <citation type="submission" date="2023-11" db="EMBL/GenBank/DDBJ databases">
        <authorList>
            <person name="Bao R."/>
        </authorList>
    </citation>
    <scope>NUCLEOTIDE SEQUENCE [LARGE SCALE GENOMIC DNA]</scope>
    <source>
        <strain evidence="7 8">PJ23</strain>
    </source>
</reference>
<evidence type="ECO:0000256" key="5">
    <source>
        <dbReference type="ARBA" id="ARBA00022989"/>
    </source>
</evidence>
<dbReference type="CDD" id="cd00761">
    <property type="entry name" value="Glyco_tranf_GTA_type"/>
    <property type="match status" value="1"/>
</dbReference>
<dbReference type="Gene3D" id="3.90.550.10">
    <property type="entry name" value="Spore Coat Polysaccharide Biosynthesis Protein SpsA, Chain A"/>
    <property type="match status" value="1"/>
</dbReference>
<evidence type="ECO:0000256" key="2">
    <source>
        <dbReference type="ARBA" id="ARBA00022676"/>
    </source>
</evidence>
<dbReference type="SUPFAM" id="SSF53448">
    <property type="entry name" value="Nucleotide-diphospho-sugar transferases"/>
    <property type="match status" value="1"/>
</dbReference>
<name>A0ABU4RLC8_9HYPH</name>
<accession>A0ABU4RLC8</accession>
<dbReference type="RefSeq" id="WP_319843731.1">
    <property type="nucleotide sequence ID" value="NZ_JAXAFJ010000002.1"/>
</dbReference>